<keyword evidence="4" id="KW-0547">Nucleotide-binding</keyword>
<dbReference type="InterPro" id="IPR058922">
    <property type="entry name" value="WHD_DRP"/>
</dbReference>
<dbReference type="GO" id="GO:0009626">
    <property type="term" value="P:plant-type hypersensitive response"/>
    <property type="evidence" value="ECO:0007669"/>
    <property type="project" value="UniProtKB-ARBA"/>
</dbReference>
<evidence type="ECO:0000256" key="1">
    <source>
        <dbReference type="ARBA" id="ARBA00008894"/>
    </source>
</evidence>
<sequence>MAEPAVGAVSLLLGVIRKEAELLGGVGADVQFIKEEMESMRSFLAHLNRTTPPGGEHNEQVRTWMDQGGLRGYLWWAPWFLRKMAAQHRAASQLRELKDRACDVGERRSRYGVELPTAVVAAGPTAAVLPAPLWADQGGVGDYMMMTSKKMVSQEGRGKNWDQGEEKGPRNIDWQEDQNRRQRALSYLEEKWGLINEIERFIVREMRVNEKIQDIKDRILDDTSCAEWLLGVQQMDYFDLKLQEMIYERPLGAPLLLLMSAAAAEQNSARKKAMRRLAVWYDQIIRVTAKRLKEHMEMEKLQSKADPQQIIHLDEAQYANILREVFPLASNSQPLHAQEQDTSVNKQATVTTITATLGEDQMFRIKEMIRKAKQEILRELKGDESGRNQAEGEPDDSMVEETIKKVEIIKKKLQIKGIIDKIQEKLCPRYLIILQIDETRFRWEQIRNALSMMDCVAGTLVFTTTTNTQQAKEYCYPPLEPIDCSLVGIYHDAVLELTSQQVHEENYDPQIFRDILDMCGEHEFCMKIFVHALYANPKSKRSNEVLCKLRSTLQVSPKSLGSIAQKMLKFSYNSLSEEYKSCLLYLAIFPQGHCIRRSTLVGRWVVEGLITREDWPTSVGQAEQCFDELINRWLVYLVDIGATGKVKSCMVGVRVHEFIFKMAKKQHIVETRLSNHLARHFSIFNDLQLRSSDTIHSFFAKLSGSSQLSLLKVLDLEGCNCFGKNKSYIKDVCGKVLLLKYLSLRRTDVKQLPNEINNLHELEVLDIRQTKVHVFGIENLLLLKLKRLLCGHYNSHPSNTGNNMAVGDEKIFTTHIPTRIEKMVNMEVLSNAKARNIQDLKNIGRLWQLRKLGVTIDDKEDHFKHFLRVISDLHECLQSLSITLLPTTGCTGAPSGQKLPPFYSRSDLLIWLRYPPKLIESLSIRGTTNMVALLPLLAQESGRLAKVILTRTWLDRDDMQVLAKLPKLRCVKFRYIACTETMLAFKENEFQNLEYFLVEGSNWTEIIFEDGAARELKKIVLCFTNIVSVTGGAGLTKLEELELKNNRSGRLFSSFENAKQITKLTLRGTLPELDCLQILAKKPNIRSLVLLEKSCAKSNLTFNEGDFPKLIFLTIDCSDITEINFTSKSALQLEKIVWTFTKLESLSGINNLPQLKELEFNGCSIPTVVEEAIKKHKARSGFDFKHNINENQEQAKGENAEEDDDAVRFPFCCWNQV</sequence>
<dbReference type="InterPro" id="IPR032675">
    <property type="entry name" value="LRR_dom_sf"/>
</dbReference>
<reference evidence="12" key="1">
    <citation type="submission" date="2024-06" db="EMBL/GenBank/DDBJ databases">
        <authorList>
            <person name="Ryan C."/>
        </authorList>
    </citation>
    <scope>NUCLEOTIDE SEQUENCE [LARGE SCALE GENOMIC DNA]</scope>
</reference>
<dbReference type="Pfam" id="PF23598">
    <property type="entry name" value="LRR_14"/>
    <property type="match status" value="1"/>
</dbReference>
<dbReference type="InterPro" id="IPR036388">
    <property type="entry name" value="WH-like_DNA-bd_sf"/>
</dbReference>
<evidence type="ECO:0000313" key="12">
    <source>
        <dbReference type="Proteomes" id="UP001497457"/>
    </source>
</evidence>
<keyword evidence="3" id="KW-0677">Repeat</keyword>
<evidence type="ECO:0000259" key="10">
    <source>
        <dbReference type="Pfam" id="PF23598"/>
    </source>
</evidence>
<evidence type="ECO:0000256" key="7">
    <source>
        <dbReference type="SAM" id="MobiDB-lite"/>
    </source>
</evidence>
<dbReference type="FunFam" id="1.10.10.10:FF:000322">
    <property type="entry name" value="Probable disease resistance protein At1g63360"/>
    <property type="match status" value="1"/>
</dbReference>
<comment type="similarity">
    <text evidence="1">Belongs to the disease resistance NB-LRR family.</text>
</comment>
<dbReference type="Gene3D" id="1.10.10.10">
    <property type="entry name" value="Winged helix-like DNA-binding domain superfamily/Winged helix DNA-binding domain"/>
    <property type="match status" value="1"/>
</dbReference>
<dbReference type="GO" id="GO:0000166">
    <property type="term" value="F:nucleotide binding"/>
    <property type="evidence" value="ECO:0007669"/>
    <property type="project" value="UniProtKB-KW"/>
</dbReference>
<evidence type="ECO:0000313" key="11">
    <source>
        <dbReference type="EMBL" id="CAL4910548.1"/>
    </source>
</evidence>
<dbReference type="InterPro" id="IPR055414">
    <property type="entry name" value="LRR_R13L4/SHOC2-like"/>
</dbReference>
<evidence type="ECO:0000256" key="5">
    <source>
        <dbReference type="ARBA" id="ARBA00022821"/>
    </source>
</evidence>
<evidence type="ECO:0000256" key="2">
    <source>
        <dbReference type="ARBA" id="ARBA00022614"/>
    </source>
</evidence>
<organism evidence="11 12">
    <name type="scientific">Urochloa decumbens</name>
    <dbReference type="NCBI Taxonomy" id="240449"/>
    <lineage>
        <taxon>Eukaryota</taxon>
        <taxon>Viridiplantae</taxon>
        <taxon>Streptophyta</taxon>
        <taxon>Embryophyta</taxon>
        <taxon>Tracheophyta</taxon>
        <taxon>Spermatophyta</taxon>
        <taxon>Magnoliopsida</taxon>
        <taxon>Liliopsida</taxon>
        <taxon>Poales</taxon>
        <taxon>Poaceae</taxon>
        <taxon>PACMAD clade</taxon>
        <taxon>Panicoideae</taxon>
        <taxon>Panicodae</taxon>
        <taxon>Paniceae</taxon>
        <taxon>Melinidinae</taxon>
        <taxon>Urochloa</taxon>
    </lineage>
</organism>
<dbReference type="GO" id="GO:0042742">
    <property type="term" value="P:defense response to bacterium"/>
    <property type="evidence" value="ECO:0007669"/>
    <property type="project" value="UniProtKB-ARBA"/>
</dbReference>
<gene>
    <name evidence="11" type="ORF">URODEC1_LOCUS14430</name>
</gene>
<keyword evidence="2" id="KW-0433">Leucine-rich repeat</keyword>
<dbReference type="PANTHER" id="PTHR23155:SF1062">
    <property type="entry name" value="OS11G0579400 PROTEIN"/>
    <property type="match status" value="1"/>
</dbReference>
<evidence type="ECO:0000256" key="6">
    <source>
        <dbReference type="ARBA" id="ARBA00023054"/>
    </source>
</evidence>
<dbReference type="Pfam" id="PF18052">
    <property type="entry name" value="Rx_N"/>
    <property type="match status" value="1"/>
</dbReference>
<feature type="region of interest" description="Disordered" evidence="7">
    <location>
        <begin position="154"/>
        <end position="175"/>
    </location>
</feature>
<accession>A0ABC8WN71</accession>
<feature type="domain" description="Disease resistance R13L4/SHOC-2-like LRR" evidence="10">
    <location>
        <begin position="688"/>
        <end position="1040"/>
    </location>
</feature>
<feature type="domain" description="Disease resistance protein winged helix" evidence="9">
    <location>
        <begin position="588"/>
        <end position="659"/>
    </location>
</feature>
<evidence type="ECO:0000259" key="9">
    <source>
        <dbReference type="Pfam" id="PF23559"/>
    </source>
</evidence>
<dbReference type="InterPro" id="IPR044974">
    <property type="entry name" value="Disease_R_plants"/>
</dbReference>
<dbReference type="AlphaFoldDB" id="A0ABC8WN71"/>
<feature type="domain" description="Disease resistance N-terminal" evidence="8">
    <location>
        <begin position="12"/>
        <end position="67"/>
    </location>
</feature>
<keyword evidence="5" id="KW-0611">Plant defense</keyword>
<evidence type="ECO:0000256" key="3">
    <source>
        <dbReference type="ARBA" id="ARBA00022737"/>
    </source>
</evidence>
<dbReference type="Gene3D" id="3.80.10.10">
    <property type="entry name" value="Ribonuclease Inhibitor"/>
    <property type="match status" value="2"/>
</dbReference>
<evidence type="ECO:0000259" key="8">
    <source>
        <dbReference type="Pfam" id="PF18052"/>
    </source>
</evidence>
<dbReference type="Gene3D" id="1.20.5.4130">
    <property type="match status" value="1"/>
</dbReference>
<keyword evidence="6" id="KW-0175">Coiled coil</keyword>
<reference evidence="11 12" key="2">
    <citation type="submission" date="2024-10" db="EMBL/GenBank/DDBJ databases">
        <authorList>
            <person name="Ryan C."/>
        </authorList>
    </citation>
    <scope>NUCLEOTIDE SEQUENCE [LARGE SCALE GENOMIC DNA]</scope>
</reference>
<evidence type="ECO:0000256" key="4">
    <source>
        <dbReference type="ARBA" id="ARBA00022741"/>
    </source>
</evidence>
<dbReference type="GO" id="GO:0002758">
    <property type="term" value="P:innate immune response-activating signaling pathway"/>
    <property type="evidence" value="ECO:0007669"/>
    <property type="project" value="UniProtKB-ARBA"/>
</dbReference>
<dbReference type="InterPro" id="IPR038005">
    <property type="entry name" value="RX-like_CC"/>
</dbReference>
<dbReference type="Pfam" id="PF23559">
    <property type="entry name" value="WHD_DRP"/>
    <property type="match status" value="1"/>
</dbReference>
<protein>
    <submittedName>
        <fullName evidence="11">Uncharacterized protein</fullName>
    </submittedName>
</protein>
<dbReference type="PANTHER" id="PTHR23155">
    <property type="entry name" value="DISEASE RESISTANCE PROTEIN RP"/>
    <property type="match status" value="1"/>
</dbReference>
<dbReference type="CDD" id="cd14798">
    <property type="entry name" value="RX-CC_like"/>
    <property type="match status" value="1"/>
</dbReference>
<dbReference type="EMBL" id="OZ075122">
    <property type="protein sequence ID" value="CAL4910548.1"/>
    <property type="molecule type" value="Genomic_DNA"/>
</dbReference>
<keyword evidence="12" id="KW-1185">Reference proteome</keyword>
<name>A0ABC8WN71_9POAL</name>
<dbReference type="Proteomes" id="UP001497457">
    <property type="component" value="Chromosome 12b"/>
</dbReference>
<proteinExistence type="inferred from homology"/>
<dbReference type="SUPFAM" id="SSF52058">
    <property type="entry name" value="L domain-like"/>
    <property type="match status" value="1"/>
</dbReference>
<dbReference type="InterPro" id="IPR041118">
    <property type="entry name" value="Rx_N"/>
</dbReference>
<feature type="compositionally biased region" description="Basic and acidic residues" evidence="7">
    <location>
        <begin position="156"/>
        <end position="170"/>
    </location>
</feature>